<accession>A0A0K1PGY5</accession>
<evidence type="ECO:0000313" key="2">
    <source>
        <dbReference type="EMBL" id="AKU92775.1"/>
    </source>
</evidence>
<name>A0A0K1PGY5_9BACT</name>
<dbReference type="STRING" id="1391653.AKJ08_3162"/>
<proteinExistence type="predicted"/>
<dbReference type="SUPFAM" id="SSF47240">
    <property type="entry name" value="Ferritin-like"/>
    <property type="match status" value="1"/>
</dbReference>
<dbReference type="InterPro" id="IPR010386">
    <property type="entry name" value="tRNA-Hydrxlase_MiaE"/>
</dbReference>
<dbReference type="KEGG" id="vin:AKJ08_3162"/>
<dbReference type="Pfam" id="PF06175">
    <property type="entry name" value="MiaE"/>
    <property type="match status" value="1"/>
</dbReference>
<dbReference type="GO" id="GO:0006400">
    <property type="term" value="P:tRNA modification"/>
    <property type="evidence" value="ECO:0007669"/>
    <property type="project" value="InterPro"/>
</dbReference>
<dbReference type="CDD" id="cd07910">
    <property type="entry name" value="MiaE"/>
    <property type="match status" value="1"/>
</dbReference>
<feature type="region of interest" description="Disordered" evidence="1">
    <location>
        <begin position="162"/>
        <end position="213"/>
    </location>
</feature>
<gene>
    <name evidence="2" type="ORF">AKJ08_3162</name>
</gene>
<dbReference type="InterPro" id="IPR009078">
    <property type="entry name" value="Ferritin-like_SF"/>
</dbReference>
<dbReference type="Gene3D" id="1.20.1260.10">
    <property type="match status" value="1"/>
</dbReference>
<dbReference type="GO" id="GO:0045301">
    <property type="term" value="F:tRNA 2-(methylsulfanyl)-N(6)-isopentenyladenosine(37) hydroxylase activity"/>
    <property type="evidence" value="ECO:0007669"/>
    <property type="project" value="InterPro"/>
</dbReference>
<dbReference type="AlphaFoldDB" id="A0A0K1PGY5"/>
<dbReference type="RefSeq" id="WP_240475367.1">
    <property type="nucleotide sequence ID" value="NZ_CP012332.1"/>
</dbReference>
<evidence type="ECO:0000313" key="3">
    <source>
        <dbReference type="Proteomes" id="UP000055590"/>
    </source>
</evidence>
<dbReference type="Proteomes" id="UP000055590">
    <property type="component" value="Chromosome"/>
</dbReference>
<protein>
    <submittedName>
        <fullName evidence="2">tRNA-(Ms[2]io[6]A)-hydroxylase</fullName>
    </submittedName>
</protein>
<reference evidence="2 3" key="1">
    <citation type="submission" date="2015-08" db="EMBL/GenBank/DDBJ databases">
        <authorList>
            <person name="Babu N.S."/>
            <person name="Beckwith C.J."/>
            <person name="Beseler K.G."/>
            <person name="Brison A."/>
            <person name="Carone J.V."/>
            <person name="Caskin T.P."/>
            <person name="Diamond M."/>
            <person name="Durham M.E."/>
            <person name="Foxe J.M."/>
            <person name="Go M."/>
            <person name="Henderson B.A."/>
            <person name="Jones I.B."/>
            <person name="McGettigan J.A."/>
            <person name="Micheletti S.J."/>
            <person name="Nasrallah M.E."/>
            <person name="Ortiz D."/>
            <person name="Piller C.R."/>
            <person name="Privatt S.R."/>
            <person name="Schneider S.L."/>
            <person name="Sharp S."/>
            <person name="Smith T.C."/>
            <person name="Stanton J.D."/>
            <person name="Ullery H.E."/>
            <person name="Wilson R.J."/>
            <person name="Serrano M.G."/>
            <person name="Buck G."/>
            <person name="Lee V."/>
            <person name="Wang Y."/>
            <person name="Carvalho R."/>
            <person name="Voegtly L."/>
            <person name="Shi R."/>
            <person name="Duckworth R."/>
            <person name="Johnson A."/>
            <person name="Loviza R."/>
            <person name="Walstead R."/>
            <person name="Shah Z."/>
            <person name="Kiflezghi M."/>
            <person name="Wade K."/>
            <person name="Ball S.L."/>
            <person name="Bradley K.W."/>
            <person name="Asai D.J."/>
            <person name="Bowman C.A."/>
            <person name="Russell D.A."/>
            <person name="Pope W.H."/>
            <person name="Jacobs-Sera D."/>
            <person name="Hendrix R.W."/>
            <person name="Hatfull G.F."/>
        </authorList>
    </citation>
    <scope>NUCLEOTIDE SEQUENCE [LARGE SCALE GENOMIC DNA]</scope>
    <source>
        <strain evidence="2 3">DSM 27710</strain>
    </source>
</reference>
<evidence type="ECO:0000256" key="1">
    <source>
        <dbReference type="SAM" id="MobiDB-lite"/>
    </source>
</evidence>
<keyword evidence="3" id="KW-1185">Reference proteome</keyword>
<sequence>MLPLRSKTDPRWIELATSRFDEVIVDHAHCEKKAAASAMALVTAYPDHDLLVKRLARLAHEELRHFRQVYDRISARGLKLSKDEGDPYVQSLIRLVRTTPAERRMDRLLVSALVEARSCERLELLSEALEDPELRSFYATLARAEAGHHTLFVDLAATYAPQERSGAPPRSAGRGGGGDRGRATARAADPLTSTPIGTHRAAAHPVVARSRGD</sequence>
<dbReference type="InterPro" id="IPR012347">
    <property type="entry name" value="Ferritin-like"/>
</dbReference>
<organism evidence="2 3">
    <name type="scientific">Vulgatibacter incomptus</name>
    <dbReference type="NCBI Taxonomy" id="1391653"/>
    <lineage>
        <taxon>Bacteria</taxon>
        <taxon>Pseudomonadati</taxon>
        <taxon>Myxococcota</taxon>
        <taxon>Myxococcia</taxon>
        <taxon>Myxococcales</taxon>
        <taxon>Cystobacterineae</taxon>
        <taxon>Vulgatibacteraceae</taxon>
        <taxon>Vulgatibacter</taxon>
    </lineage>
</organism>
<dbReference type="PANTHER" id="PTHR42637:SF1">
    <property type="entry name" value="TRNA 2-(METHYLSULFANYL)-N(6)-ISOPENTENYLADENOSINE(37) HYDROXYLASE"/>
    <property type="match status" value="1"/>
</dbReference>
<dbReference type="EMBL" id="CP012332">
    <property type="protein sequence ID" value="AKU92775.1"/>
    <property type="molecule type" value="Genomic_DNA"/>
</dbReference>
<dbReference type="PANTHER" id="PTHR42637">
    <property type="entry name" value="TRNA-(MS[2]IO[6]A)-HYDROXYLASE"/>
    <property type="match status" value="1"/>
</dbReference>
<dbReference type="PATRIC" id="fig|1391653.3.peg.3307"/>